<dbReference type="InterPro" id="IPR006652">
    <property type="entry name" value="Kelch_1"/>
</dbReference>
<evidence type="ECO:0008006" key="3">
    <source>
        <dbReference type="Google" id="ProtNLM"/>
    </source>
</evidence>
<reference evidence="1 2" key="1">
    <citation type="journal article" date="2013" name="Curr. Biol.">
        <title>The Genome of the Foraminiferan Reticulomyxa filosa.</title>
        <authorList>
            <person name="Glockner G."/>
            <person name="Hulsmann N."/>
            <person name="Schleicher M."/>
            <person name="Noegel A.A."/>
            <person name="Eichinger L."/>
            <person name="Gallinger C."/>
            <person name="Pawlowski J."/>
            <person name="Sierra R."/>
            <person name="Euteneuer U."/>
            <person name="Pillet L."/>
            <person name="Moustafa A."/>
            <person name="Platzer M."/>
            <person name="Groth M."/>
            <person name="Szafranski K."/>
            <person name="Schliwa M."/>
        </authorList>
    </citation>
    <scope>NUCLEOTIDE SEQUENCE [LARGE SCALE GENOMIC DNA]</scope>
</reference>
<dbReference type="InterPro" id="IPR011043">
    <property type="entry name" value="Gal_Oxase/kelch_b-propeller"/>
</dbReference>
<proteinExistence type="predicted"/>
<accession>X6LB49</accession>
<dbReference type="Gene3D" id="2.120.10.80">
    <property type="entry name" value="Kelch-type beta propeller"/>
    <property type="match status" value="1"/>
</dbReference>
<evidence type="ECO:0000313" key="1">
    <source>
        <dbReference type="EMBL" id="ETN98600.1"/>
    </source>
</evidence>
<dbReference type="Proteomes" id="UP000023152">
    <property type="component" value="Unassembled WGS sequence"/>
</dbReference>
<gene>
    <name evidence="1" type="ORF">RFI_38892</name>
</gene>
<name>X6LB49_RETFI</name>
<dbReference type="SUPFAM" id="SSF50965">
    <property type="entry name" value="Galactose oxidase, central domain"/>
    <property type="match status" value="1"/>
</dbReference>
<organism evidence="1 2">
    <name type="scientific">Reticulomyxa filosa</name>
    <dbReference type="NCBI Taxonomy" id="46433"/>
    <lineage>
        <taxon>Eukaryota</taxon>
        <taxon>Sar</taxon>
        <taxon>Rhizaria</taxon>
        <taxon>Retaria</taxon>
        <taxon>Foraminifera</taxon>
        <taxon>Monothalamids</taxon>
        <taxon>Reticulomyxidae</taxon>
        <taxon>Reticulomyxa</taxon>
    </lineage>
</organism>
<protein>
    <recommendedName>
        <fullName evidence="3">Kelch motif family protein</fullName>
    </recommendedName>
</protein>
<feature type="non-terminal residue" evidence="1">
    <location>
        <position position="1"/>
    </location>
</feature>
<dbReference type="EMBL" id="ASPP01046283">
    <property type="protein sequence ID" value="ETN98600.1"/>
    <property type="molecule type" value="Genomic_DNA"/>
</dbReference>
<dbReference type="InterPro" id="IPR015915">
    <property type="entry name" value="Kelch-typ_b-propeller"/>
</dbReference>
<dbReference type="AlphaFoldDB" id="X6LB49"/>
<comment type="caution">
    <text evidence="1">The sequence shown here is derived from an EMBL/GenBank/DDBJ whole genome shotgun (WGS) entry which is preliminary data.</text>
</comment>
<keyword evidence="2" id="KW-1185">Reference proteome</keyword>
<feature type="non-terminal residue" evidence="1">
    <location>
        <position position="162"/>
    </location>
</feature>
<sequence>ISLFNSYAFLIIQNYILFFGGYNSIEKQFTDCIFIYNIDNNIWYQSDIILPTNLCNCFGILDKNQQYIYILGGFDGIAKSNINIKIKINNIELIPNIPIQKQLSITKSSNPSSFTITLTPSKFSFHNCQCISIPNSNEIIICGSFFTNHCFSFHTSKNLFKY</sequence>
<evidence type="ECO:0000313" key="2">
    <source>
        <dbReference type="Proteomes" id="UP000023152"/>
    </source>
</evidence>
<dbReference type="Pfam" id="PF01344">
    <property type="entry name" value="Kelch_1"/>
    <property type="match status" value="1"/>
</dbReference>